<dbReference type="RefSeq" id="WP_163699610.1">
    <property type="nucleotide sequence ID" value="NZ_QXHD01000004.1"/>
</dbReference>
<evidence type="ECO:0000256" key="2">
    <source>
        <dbReference type="ARBA" id="ARBA00023012"/>
    </source>
</evidence>
<keyword evidence="1 6" id="KW-0597">Phosphoprotein</keyword>
<comment type="caution">
    <text evidence="8">The sequence shown here is derived from an EMBL/GenBank/DDBJ whole genome shotgun (WGS) entry which is preliminary data.</text>
</comment>
<dbReference type="InterPro" id="IPR001789">
    <property type="entry name" value="Sig_transdc_resp-reg_receiver"/>
</dbReference>
<keyword evidence="5" id="KW-0804">Transcription</keyword>
<evidence type="ECO:0000259" key="7">
    <source>
        <dbReference type="PROSITE" id="PS50110"/>
    </source>
</evidence>
<sequence>MATILIVEDSPRIAAFVSKGLKRAGYQTQVASNGNQALPLALSGKFDLILLDLGLPGMDGREVLKEIRTQAVQIPVIVVTALDNDEVRENVLSLGAQAFIVKPFRFNSLLTCVRSHLMEGVCSTLSDPIRT</sequence>
<dbReference type="GO" id="GO:0003677">
    <property type="term" value="F:DNA binding"/>
    <property type="evidence" value="ECO:0007669"/>
    <property type="project" value="UniProtKB-KW"/>
</dbReference>
<gene>
    <name evidence="8" type="ORF">DXZ20_17940</name>
</gene>
<dbReference type="SMART" id="SM00448">
    <property type="entry name" value="REC"/>
    <property type="match status" value="1"/>
</dbReference>
<evidence type="ECO:0000313" key="8">
    <source>
        <dbReference type="EMBL" id="NEZ57518.1"/>
    </source>
</evidence>
<dbReference type="Gene3D" id="3.40.50.2300">
    <property type="match status" value="1"/>
</dbReference>
<evidence type="ECO:0000313" key="9">
    <source>
        <dbReference type="Proteomes" id="UP000481033"/>
    </source>
</evidence>
<dbReference type="GO" id="GO:0000160">
    <property type="term" value="P:phosphorelay signal transduction system"/>
    <property type="evidence" value="ECO:0007669"/>
    <property type="project" value="UniProtKB-KW"/>
</dbReference>
<dbReference type="InterPro" id="IPR011006">
    <property type="entry name" value="CheY-like_superfamily"/>
</dbReference>
<dbReference type="FunFam" id="3.40.50.2300:FF:000001">
    <property type="entry name" value="DNA-binding response regulator PhoB"/>
    <property type="match status" value="1"/>
</dbReference>
<dbReference type="PROSITE" id="PS50110">
    <property type="entry name" value="RESPONSE_REGULATORY"/>
    <property type="match status" value="1"/>
</dbReference>
<feature type="modified residue" description="4-aspartylphosphate" evidence="6">
    <location>
        <position position="52"/>
    </location>
</feature>
<dbReference type="Pfam" id="PF00072">
    <property type="entry name" value="Response_reg"/>
    <property type="match status" value="1"/>
</dbReference>
<dbReference type="EMBL" id="QXHD01000004">
    <property type="protein sequence ID" value="NEZ57518.1"/>
    <property type="molecule type" value="Genomic_DNA"/>
</dbReference>
<accession>A0A6M0RMP7</accession>
<organism evidence="8 9">
    <name type="scientific">Adonisia turfae CCMR0081</name>
    <dbReference type="NCBI Taxonomy" id="2292702"/>
    <lineage>
        <taxon>Bacteria</taxon>
        <taxon>Bacillati</taxon>
        <taxon>Cyanobacteriota</taxon>
        <taxon>Adonisia</taxon>
        <taxon>Adonisia turfae</taxon>
    </lineage>
</organism>
<evidence type="ECO:0000256" key="1">
    <source>
        <dbReference type="ARBA" id="ARBA00022553"/>
    </source>
</evidence>
<protein>
    <submittedName>
        <fullName evidence="8">Response regulator</fullName>
    </submittedName>
</protein>
<keyword evidence="3" id="KW-0805">Transcription regulation</keyword>
<keyword evidence="4" id="KW-0238">DNA-binding</keyword>
<evidence type="ECO:0000256" key="6">
    <source>
        <dbReference type="PROSITE-ProRule" id="PRU00169"/>
    </source>
</evidence>
<keyword evidence="9" id="KW-1185">Reference proteome</keyword>
<dbReference type="SUPFAM" id="SSF52172">
    <property type="entry name" value="CheY-like"/>
    <property type="match status" value="1"/>
</dbReference>
<dbReference type="InterPro" id="IPR050595">
    <property type="entry name" value="Bact_response_regulator"/>
</dbReference>
<keyword evidence="2" id="KW-0902">Two-component regulatory system</keyword>
<dbReference type="CDD" id="cd17574">
    <property type="entry name" value="REC_OmpR"/>
    <property type="match status" value="1"/>
</dbReference>
<evidence type="ECO:0000256" key="5">
    <source>
        <dbReference type="ARBA" id="ARBA00023163"/>
    </source>
</evidence>
<dbReference type="AlphaFoldDB" id="A0A6M0RMP7"/>
<dbReference type="PANTHER" id="PTHR44591">
    <property type="entry name" value="STRESS RESPONSE REGULATOR PROTEIN 1"/>
    <property type="match status" value="1"/>
</dbReference>
<evidence type="ECO:0000256" key="4">
    <source>
        <dbReference type="ARBA" id="ARBA00023125"/>
    </source>
</evidence>
<name>A0A6M0RMP7_9CYAN</name>
<reference evidence="8 9" key="1">
    <citation type="journal article" date="2020" name="Microb. Ecol.">
        <title>Ecogenomics of the Marine Benthic Filamentous Cyanobacterium Adonisia.</title>
        <authorList>
            <person name="Walter J.M."/>
            <person name="Coutinho F.H."/>
            <person name="Leomil L."/>
            <person name="Hargreaves P.I."/>
            <person name="Campeao M.E."/>
            <person name="Vieira V.V."/>
            <person name="Silva B.S."/>
            <person name="Fistarol G.O."/>
            <person name="Salomon P.S."/>
            <person name="Sawabe T."/>
            <person name="Mino S."/>
            <person name="Hosokawa M."/>
            <person name="Miyashita H."/>
            <person name="Maruyama F."/>
            <person name="van Verk M.C."/>
            <person name="Dutilh B.E."/>
            <person name="Thompson C.C."/>
            <person name="Thompson F.L."/>
        </authorList>
    </citation>
    <scope>NUCLEOTIDE SEQUENCE [LARGE SCALE GENOMIC DNA]</scope>
    <source>
        <strain evidence="8 9">CCMR0081</strain>
    </source>
</reference>
<dbReference type="PANTHER" id="PTHR44591:SF3">
    <property type="entry name" value="RESPONSE REGULATORY DOMAIN-CONTAINING PROTEIN"/>
    <property type="match status" value="1"/>
</dbReference>
<proteinExistence type="predicted"/>
<feature type="domain" description="Response regulatory" evidence="7">
    <location>
        <begin position="3"/>
        <end position="117"/>
    </location>
</feature>
<dbReference type="Proteomes" id="UP000481033">
    <property type="component" value="Unassembled WGS sequence"/>
</dbReference>
<evidence type="ECO:0000256" key="3">
    <source>
        <dbReference type="ARBA" id="ARBA00023015"/>
    </source>
</evidence>